<evidence type="ECO:0000313" key="1">
    <source>
        <dbReference type="EMBL" id="ODM99359.1"/>
    </source>
</evidence>
<dbReference type="AlphaFoldDB" id="A0A1D2N268"/>
<accession>A0A1D2N268</accession>
<proteinExistence type="predicted"/>
<dbReference type="EMBL" id="LJIJ01000286">
    <property type="protein sequence ID" value="ODM99359.1"/>
    <property type="molecule type" value="Genomic_DNA"/>
</dbReference>
<evidence type="ECO:0008006" key="3">
    <source>
        <dbReference type="Google" id="ProtNLM"/>
    </source>
</evidence>
<dbReference type="Proteomes" id="UP000094527">
    <property type="component" value="Unassembled WGS sequence"/>
</dbReference>
<gene>
    <name evidence="1" type="ORF">Ocin01_07325</name>
</gene>
<comment type="caution">
    <text evidence="1">The sequence shown here is derived from an EMBL/GenBank/DDBJ whole genome shotgun (WGS) entry which is preliminary data.</text>
</comment>
<dbReference type="STRING" id="48709.A0A1D2N268"/>
<sequence>MKSEIMDLDSMELMDVVKELYRLLAADVPCKDEIPWLKCIGGCTVDENKEVISLTCLHSVCSNKCVSKLKKYRLPDKKDESHCCPICELEVAPEDLQRRVVPSQVFIKKTDHTDIVLVCENCVLDLPAVAYCVDCPACLCQQCKKV</sequence>
<evidence type="ECO:0000313" key="2">
    <source>
        <dbReference type="Proteomes" id="UP000094527"/>
    </source>
</evidence>
<reference evidence="1 2" key="1">
    <citation type="journal article" date="2016" name="Genome Biol. Evol.">
        <title>Gene Family Evolution Reflects Adaptation to Soil Environmental Stressors in the Genome of the Collembolan Orchesella cincta.</title>
        <authorList>
            <person name="Faddeeva-Vakhrusheva A."/>
            <person name="Derks M.F."/>
            <person name="Anvar S.Y."/>
            <person name="Agamennone V."/>
            <person name="Suring W."/>
            <person name="Smit S."/>
            <person name="van Straalen N.M."/>
            <person name="Roelofs D."/>
        </authorList>
    </citation>
    <scope>NUCLEOTIDE SEQUENCE [LARGE SCALE GENOMIC DNA]</scope>
    <source>
        <tissue evidence="1">Mixed pool</tissue>
    </source>
</reference>
<protein>
    <recommendedName>
        <fullName evidence="3">RING-type domain-containing protein</fullName>
    </recommendedName>
</protein>
<organism evidence="1 2">
    <name type="scientific">Orchesella cincta</name>
    <name type="common">Springtail</name>
    <name type="synonym">Podura cincta</name>
    <dbReference type="NCBI Taxonomy" id="48709"/>
    <lineage>
        <taxon>Eukaryota</taxon>
        <taxon>Metazoa</taxon>
        <taxon>Ecdysozoa</taxon>
        <taxon>Arthropoda</taxon>
        <taxon>Hexapoda</taxon>
        <taxon>Collembola</taxon>
        <taxon>Entomobryomorpha</taxon>
        <taxon>Entomobryoidea</taxon>
        <taxon>Orchesellidae</taxon>
        <taxon>Orchesellinae</taxon>
        <taxon>Orchesella</taxon>
    </lineage>
</organism>
<keyword evidence="2" id="KW-1185">Reference proteome</keyword>
<name>A0A1D2N268_ORCCI</name>